<evidence type="ECO:0000313" key="2">
    <source>
        <dbReference type="Proteomes" id="UP001152562"/>
    </source>
</evidence>
<dbReference type="EMBL" id="CALOZG010000020">
    <property type="protein sequence ID" value="CAH4031752.1"/>
    <property type="molecule type" value="Genomic_DNA"/>
</dbReference>
<sequence length="73" mass="8627">MDFAATSTTQQLTRIFYTAAITLNKKERQLPSWKRLSTECDLVLKYPHGHFWEFSATKTGDAPSLKKQKEYWW</sequence>
<proteinExistence type="predicted"/>
<evidence type="ECO:0000313" key="1">
    <source>
        <dbReference type="EMBL" id="CAH4031752.1"/>
    </source>
</evidence>
<gene>
    <name evidence="1" type="ORF">PIBRA_LOCUS8225</name>
</gene>
<dbReference type="AlphaFoldDB" id="A0A9P0XEB5"/>
<keyword evidence="2" id="KW-1185">Reference proteome</keyword>
<reference evidence="1" key="1">
    <citation type="submission" date="2022-05" db="EMBL/GenBank/DDBJ databases">
        <authorList>
            <person name="Okamura Y."/>
        </authorList>
    </citation>
    <scope>NUCLEOTIDE SEQUENCE</scope>
</reference>
<dbReference type="Proteomes" id="UP001152562">
    <property type="component" value="Unassembled WGS sequence"/>
</dbReference>
<accession>A0A9P0XEB5</accession>
<organism evidence="1 2">
    <name type="scientific">Pieris brassicae</name>
    <name type="common">White butterfly</name>
    <name type="synonym">Large white butterfly</name>
    <dbReference type="NCBI Taxonomy" id="7116"/>
    <lineage>
        <taxon>Eukaryota</taxon>
        <taxon>Metazoa</taxon>
        <taxon>Ecdysozoa</taxon>
        <taxon>Arthropoda</taxon>
        <taxon>Hexapoda</taxon>
        <taxon>Insecta</taxon>
        <taxon>Pterygota</taxon>
        <taxon>Neoptera</taxon>
        <taxon>Endopterygota</taxon>
        <taxon>Lepidoptera</taxon>
        <taxon>Glossata</taxon>
        <taxon>Ditrysia</taxon>
        <taxon>Papilionoidea</taxon>
        <taxon>Pieridae</taxon>
        <taxon>Pierinae</taxon>
        <taxon>Pieris</taxon>
    </lineage>
</organism>
<protein>
    <submittedName>
        <fullName evidence="1">Uncharacterized protein</fullName>
    </submittedName>
</protein>
<comment type="caution">
    <text evidence="1">The sequence shown here is derived from an EMBL/GenBank/DDBJ whole genome shotgun (WGS) entry which is preliminary data.</text>
</comment>
<name>A0A9P0XEB5_PIEBR</name>